<dbReference type="InterPro" id="IPR036566">
    <property type="entry name" value="PYNP-like_C_sf"/>
</dbReference>
<dbReference type="AlphaFoldDB" id="A0A3B0S2S8"/>
<name>A0A3B0S2S8_9ZZZZ</name>
<dbReference type="InterPro" id="IPR036320">
    <property type="entry name" value="Glycosyl_Trfase_fam3_N_dom_sf"/>
</dbReference>
<dbReference type="InterPro" id="IPR017872">
    <property type="entry name" value="Pyrmidine_PPase_CS"/>
</dbReference>
<dbReference type="Pfam" id="PF00591">
    <property type="entry name" value="Glycos_transf_3"/>
    <property type="match status" value="1"/>
</dbReference>
<dbReference type="PANTHER" id="PTHR10515">
    <property type="entry name" value="THYMIDINE PHOSPHORYLASE"/>
    <property type="match status" value="1"/>
</dbReference>
<keyword evidence="3 7" id="KW-0328">Glycosyltransferase</keyword>
<keyword evidence="4 7" id="KW-0808">Transferase</keyword>
<dbReference type="FunFam" id="3.40.1030.10:FF:000003">
    <property type="entry name" value="Pyrimidine-nucleoside phosphorylase"/>
    <property type="match status" value="1"/>
</dbReference>
<evidence type="ECO:0000256" key="2">
    <source>
        <dbReference type="ARBA" id="ARBA00011738"/>
    </source>
</evidence>
<dbReference type="InterPro" id="IPR018090">
    <property type="entry name" value="Pyrmidine_PPas_bac/euk"/>
</dbReference>
<feature type="domain" description="Glycosyl transferase family 3 N-terminal" evidence="6">
    <location>
        <begin position="7"/>
        <end position="68"/>
    </location>
</feature>
<dbReference type="Gene3D" id="1.20.970.10">
    <property type="entry name" value="Transferase, Pyrimidine Nucleoside Phosphorylase, Chain C"/>
    <property type="match status" value="1"/>
</dbReference>
<evidence type="ECO:0000259" key="6">
    <source>
        <dbReference type="Pfam" id="PF02885"/>
    </source>
</evidence>
<dbReference type="GO" id="GO:0009032">
    <property type="term" value="F:thymidine phosphorylase activity"/>
    <property type="evidence" value="ECO:0007669"/>
    <property type="project" value="TreeGrafter"/>
</dbReference>
<dbReference type="Gene3D" id="3.90.1170.30">
    <property type="entry name" value="Pyrimidine nucleoside phosphorylase-like, C-terminal domain"/>
    <property type="match status" value="1"/>
</dbReference>
<dbReference type="NCBIfam" id="TIGR02644">
    <property type="entry name" value="Y_phosphoryl"/>
    <property type="match status" value="1"/>
</dbReference>
<evidence type="ECO:0000259" key="5">
    <source>
        <dbReference type="Pfam" id="PF00591"/>
    </source>
</evidence>
<reference evidence="7" key="1">
    <citation type="submission" date="2018-06" db="EMBL/GenBank/DDBJ databases">
        <authorList>
            <person name="Zhirakovskaya E."/>
        </authorList>
    </citation>
    <scope>NUCLEOTIDE SEQUENCE</scope>
</reference>
<dbReference type="GO" id="GO:0004645">
    <property type="term" value="F:1,4-alpha-oligoglucan phosphorylase activity"/>
    <property type="evidence" value="ECO:0007669"/>
    <property type="project" value="InterPro"/>
</dbReference>
<dbReference type="GO" id="GO:0006206">
    <property type="term" value="P:pyrimidine nucleobase metabolic process"/>
    <property type="evidence" value="ECO:0007669"/>
    <property type="project" value="InterPro"/>
</dbReference>
<dbReference type="EC" id="2.4.2.2" evidence="7"/>
<sequence>MTYSMVELIGKKRDGTSLTPDELAWIITQYTADALPDYQLSAFLMAVLFRGMSGVELAAWTEAMLHSGEVLDLSSVGKAKIDKHSTGGVGDKISIPLAPIVAACGVAVPMMSGRGLGHTGGTLDKLESIPGFSVDIDPEVFASQLEDIGMVMVGQTESLVPADRRIYSLRDATGTVPSVPLISSSIMSKKLAEDLDGLLLDIKVGSGAFMKTKADATELATTMIGIGASHDTPVTAILTNMDQPLGQAIGNANEIQESIAVLRGEGPDDVTKLTIRFAIEMLMLAGEPDPIMAQDKVRNVLESGAAFETMVRLTEAQGGDPSYIEHPERLEIAPYEHVIEAPRDGWVSSCDAFAIGTAGVRL</sequence>
<protein>
    <submittedName>
        <fullName evidence="7">Pyrimidine-nucleoside phosphorylase</fullName>
        <ecNumber evidence="7">2.4.2.2</ecNumber>
    </submittedName>
</protein>
<dbReference type="Gene3D" id="3.40.1030.10">
    <property type="entry name" value="Nucleoside phosphorylase/phosphoribosyltransferase catalytic domain"/>
    <property type="match status" value="1"/>
</dbReference>
<evidence type="ECO:0000256" key="3">
    <source>
        <dbReference type="ARBA" id="ARBA00022676"/>
    </source>
</evidence>
<dbReference type="InterPro" id="IPR035902">
    <property type="entry name" value="Nuc_phospho_transferase"/>
</dbReference>
<dbReference type="GO" id="GO:0006213">
    <property type="term" value="P:pyrimidine nucleoside metabolic process"/>
    <property type="evidence" value="ECO:0007669"/>
    <property type="project" value="InterPro"/>
</dbReference>
<comment type="similarity">
    <text evidence="1">Belongs to the thymidine/pyrimidine-nucleoside phosphorylase family.</text>
</comment>
<evidence type="ECO:0000256" key="1">
    <source>
        <dbReference type="ARBA" id="ARBA00006915"/>
    </source>
</evidence>
<dbReference type="InterPro" id="IPR017459">
    <property type="entry name" value="Glycosyl_Trfase_fam3_N_dom"/>
</dbReference>
<dbReference type="InterPro" id="IPR000312">
    <property type="entry name" value="Glycosyl_Trfase_fam3"/>
</dbReference>
<dbReference type="PANTHER" id="PTHR10515:SF0">
    <property type="entry name" value="THYMIDINE PHOSPHORYLASE"/>
    <property type="match status" value="1"/>
</dbReference>
<dbReference type="SUPFAM" id="SSF47648">
    <property type="entry name" value="Nucleoside phosphorylase/phosphoribosyltransferase N-terminal domain"/>
    <property type="match status" value="1"/>
</dbReference>
<dbReference type="EMBL" id="UOEI01000050">
    <property type="protein sequence ID" value="VAV90743.1"/>
    <property type="molecule type" value="Genomic_DNA"/>
</dbReference>
<proteinExistence type="inferred from homology"/>
<dbReference type="Pfam" id="PF02885">
    <property type="entry name" value="Glycos_trans_3N"/>
    <property type="match status" value="1"/>
</dbReference>
<organism evidence="7">
    <name type="scientific">hydrothermal vent metagenome</name>
    <dbReference type="NCBI Taxonomy" id="652676"/>
    <lineage>
        <taxon>unclassified sequences</taxon>
        <taxon>metagenomes</taxon>
        <taxon>ecological metagenomes</taxon>
    </lineage>
</organism>
<feature type="domain" description="Glycosyl transferase family 3" evidence="5">
    <location>
        <begin position="79"/>
        <end position="306"/>
    </location>
</feature>
<evidence type="ECO:0000313" key="7">
    <source>
        <dbReference type="EMBL" id="VAV90743.1"/>
    </source>
</evidence>
<dbReference type="SUPFAM" id="SSF52418">
    <property type="entry name" value="Nucleoside phosphorylase/phosphoribosyltransferase catalytic domain"/>
    <property type="match status" value="1"/>
</dbReference>
<comment type="subunit">
    <text evidence="2">Homodimer.</text>
</comment>
<evidence type="ECO:0000256" key="4">
    <source>
        <dbReference type="ARBA" id="ARBA00022679"/>
    </source>
</evidence>
<dbReference type="GO" id="GO:0005829">
    <property type="term" value="C:cytosol"/>
    <property type="evidence" value="ECO:0007669"/>
    <property type="project" value="TreeGrafter"/>
</dbReference>
<feature type="non-terminal residue" evidence="7">
    <location>
        <position position="362"/>
    </location>
</feature>
<dbReference type="NCBIfam" id="NF004490">
    <property type="entry name" value="PRK05820.1"/>
    <property type="match status" value="1"/>
</dbReference>
<gene>
    <name evidence="7" type="ORF">MNBD_ACTINO01-2135</name>
</gene>
<dbReference type="PROSITE" id="PS00647">
    <property type="entry name" value="THYMID_PHOSPHORYLASE"/>
    <property type="match status" value="1"/>
</dbReference>
<dbReference type="PIRSF" id="PIRSF000478">
    <property type="entry name" value="TP_PyNP"/>
    <property type="match status" value="1"/>
</dbReference>
<dbReference type="InterPro" id="IPR000053">
    <property type="entry name" value="Thymidine/pyrmidine_PPase"/>
</dbReference>
<accession>A0A3B0S2S8</accession>